<dbReference type="GO" id="GO:0005524">
    <property type="term" value="F:ATP binding"/>
    <property type="evidence" value="ECO:0007669"/>
    <property type="project" value="UniProtKB-KW"/>
</dbReference>
<dbReference type="EMBL" id="AP021874">
    <property type="protein sequence ID" value="BBO67546.1"/>
    <property type="molecule type" value="Genomic_DNA"/>
</dbReference>
<keyword evidence="9 12" id="KW-0324">Glycolysis</keyword>
<dbReference type="Pfam" id="PF00365">
    <property type="entry name" value="PFK"/>
    <property type="match status" value="1"/>
</dbReference>
<feature type="binding site" evidence="12">
    <location>
        <begin position="253"/>
        <end position="255"/>
    </location>
    <ligand>
        <name>substrate</name>
    </ligand>
</feature>
<evidence type="ECO:0000256" key="12">
    <source>
        <dbReference type="HAMAP-Rule" id="MF_01981"/>
    </source>
</evidence>
<evidence type="ECO:0000256" key="1">
    <source>
        <dbReference type="ARBA" id="ARBA00001946"/>
    </source>
</evidence>
<dbReference type="InterPro" id="IPR022953">
    <property type="entry name" value="ATP_PFK"/>
</dbReference>
<evidence type="ECO:0000256" key="6">
    <source>
        <dbReference type="ARBA" id="ARBA00022777"/>
    </source>
</evidence>
<evidence type="ECO:0000256" key="9">
    <source>
        <dbReference type="ARBA" id="ARBA00023152"/>
    </source>
</evidence>
<dbReference type="InterPro" id="IPR012004">
    <property type="entry name" value="PyroP-dep_PFK_TP0108"/>
</dbReference>
<keyword evidence="6 12" id="KW-0418">Kinase</keyword>
<dbReference type="NCBIfam" id="NF005301">
    <property type="entry name" value="PRK06830.1"/>
    <property type="match status" value="1"/>
</dbReference>
<proteinExistence type="inferred from homology"/>
<comment type="subunit">
    <text evidence="12">Homodimer.</text>
</comment>
<feature type="active site" description="Proton acceptor" evidence="12">
    <location>
        <position position="210"/>
    </location>
</feature>
<dbReference type="Gene3D" id="3.40.50.450">
    <property type="match status" value="1"/>
</dbReference>
<dbReference type="GO" id="GO:0047334">
    <property type="term" value="F:diphosphate-fructose-6-phosphate 1-phosphotransferase activity"/>
    <property type="evidence" value="ECO:0007669"/>
    <property type="project" value="UniProtKB-EC"/>
</dbReference>
<sequence>MDQEIIETGIQALGEAKIPSPMLKEEHGGIHHLFVSDEDRVMINIKQAAIRAMMANGISPPAFELAGPRRKVYFDASKLRCAIVTCGGLCPGLNDIIRAIVLELHYRYGVKIIYGVRHGLEGFIPEFNHDFLDLTPTRVTTIMNMGGSILGSSRGAQDIERVADCLEVNNIGILFMVGGDGTLMAASKIADAIAQRGLKISVVGIPKTIDNDIHLISRSFGFDTAVDVARLAIQSAHNEAIAYPNGIGLIKLMGRHSGFIAATAALAQQDANFVLIPEVDFDLDGPKGLMAAIENRVTSRGHAVVVVAEGAGQKFFEHVDERRDPSGNIRLNDIGPFLKEAIKAHFAEKAIPLNIKYIDPSYMIRSLPANANDSVFCGFLGRDAVHAGMAGKTKLVIGHWNNHFVHLPMVATAGRRKQVRPSGKLWTTVLESTGQPSLKNDPA</sequence>
<keyword evidence="5 12" id="KW-0547">Nucleotide-binding</keyword>
<evidence type="ECO:0000256" key="11">
    <source>
        <dbReference type="ARBA" id="ARBA00048072"/>
    </source>
</evidence>
<feature type="binding site" evidence="12">
    <location>
        <begin position="362"/>
        <end position="365"/>
    </location>
    <ligand>
        <name>substrate</name>
    </ligand>
</feature>
<dbReference type="SUPFAM" id="SSF53784">
    <property type="entry name" value="Phosphofructokinase"/>
    <property type="match status" value="1"/>
</dbReference>
<feature type="binding site" evidence="12">
    <location>
        <begin position="208"/>
        <end position="210"/>
    </location>
    <ligand>
        <name>substrate</name>
    </ligand>
</feature>
<feature type="binding site" evidence="12">
    <location>
        <position position="309"/>
    </location>
    <ligand>
        <name>substrate</name>
    </ligand>
</feature>
<evidence type="ECO:0000256" key="5">
    <source>
        <dbReference type="ARBA" id="ARBA00022741"/>
    </source>
</evidence>
<keyword evidence="7 12" id="KW-0067">ATP-binding</keyword>
<gene>
    <name evidence="12 14" type="primary">pfkA</name>
    <name evidence="14" type="ORF">DSCA_14760</name>
</gene>
<feature type="binding site" evidence="12">
    <location>
        <begin position="179"/>
        <end position="182"/>
    </location>
    <ligand>
        <name>ATP</name>
        <dbReference type="ChEBI" id="CHEBI:30616"/>
    </ligand>
</feature>
<dbReference type="UniPathway" id="UPA00109">
    <property type="reaction ID" value="UER00182"/>
</dbReference>
<dbReference type="HAMAP" id="MF_01981">
    <property type="entry name" value="Phosphofructokinase_II_X"/>
    <property type="match status" value="1"/>
</dbReference>
<protein>
    <recommendedName>
        <fullName evidence="12">ATP-dependent 6-phosphofructokinase</fullName>
        <shortName evidence="12">ATP-PFK</shortName>
        <shortName evidence="12">Phosphofructokinase</shortName>
        <ecNumber evidence="12">2.7.1.11</ecNumber>
    </recommendedName>
    <alternativeName>
        <fullName evidence="12">Phosphohexokinase</fullName>
    </alternativeName>
</protein>
<dbReference type="InterPro" id="IPR050929">
    <property type="entry name" value="PFKA"/>
</dbReference>
<feature type="binding site" evidence="12">
    <location>
        <position position="180"/>
    </location>
    <ligand>
        <name>Mg(2+)</name>
        <dbReference type="ChEBI" id="CHEBI:18420"/>
        <note>catalytic</note>
    </ligand>
</feature>
<evidence type="ECO:0000256" key="4">
    <source>
        <dbReference type="ARBA" id="ARBA00022723"/>
    </source>
</evidence>
<name>A0A5K7YEU7_9BACT</name>
<dbReference type="Proteomes" id="UP000427906">
    <property type="component" value="Chromosome"/>
</dbReference>
<comment type="catalytic activity">
    <reaction evidence="10 12">
        <text>beta-D-fructose 6-phosphate + ATP = beta-D-fructose 1,6-bisphosphate + ADP + H(+)</text>
        <dbReference type="Rhea" id="RHEA:16109"/>
        <dbReference type="ChEBI" id="CHEBI:15378"/>
        <dbReference type="ChEBI" id="CHEBI:30616"/>
        <dbReference type="ChEBI" id="CHEBI:32966"/>
        <dbReference type="ChEBI" id="CHEBI:57634"/>
        <dbReference type="ChEBI" id="CHEBI:456216"/>
        <dbReference type="EC" id="2.7.1.11"/>
    </reaction>
</comment>
<dbReference type="PIRSF" id="PIRSF000534">
    <property type="entry name" value="PPi_PFK_TP0108"/>
    <property type="match status" value="1"/>
</dbReference>
<dbReference type="KEGG" id="dalk:DSCA_14760"/>
<dbReference type="GO" id="GO:0046872">
    <property type="term" value="F:metal ion binding"/>
    <property type="evidence" value="ECO:0007669"/>
    <property type="project" value="UniProtKB-KW"/>
</dbReference>
<dbReference type="InterPro" id="IPR035966">
    <property type="entry name" value="PKF_sf"/>
</dbReference>
<keyword evidence="15" id="KW-1185">Reference proteome</keyword>
<keyword evidence="3 12" id="KW-0808">Transferase</keyword>
<feature type="domain" description="Phosphofructokinase" evidence="13">
    <location>
        <begin position="80"/>
        <end position="387"/>
    </location>
</feature>
<comment type="subcellular location">
    <subcellularLocation>
        <location evidence="12">Cytoplasm</location>
    </subcellularLocation>
</comment>
<dbReference type="InterPro" id="IPR000023">
    <property type="entry name" value="Phosphofructokinase_dom"/>
</dbReference>
<evidence type="ECO:0000313" key="15">
    <source>
        <dbReference type="Proteomes" id="UP000427906"/>
    </source>
</evidence>
<comment type="catalytic activity">
    <reaction evidence="11">
        <text>beta-D-fructose 6-phosphate + diphosphate = beta-D-fructose 1,6-bisphosphate + phosphate + H(+)</text>
        <dbReference type="Rhea" id="RHEA:13613"/>
        <dbReference type="ChEBI" id="CHEBI:15378"/>
        <dbReference type="ChEBI" id="CHEBI:32966"/>
        <dbReference type="ChEBI" id="CHEBI:33019"/>
        <dbReference type="ChEBI" id="CHEBI:43474"/>
        <dbReference type="ChEBI" id="CHEBI:57634"/>
        <dbReference type="EC" id="2.7.1.90"/>
    </reaction>
</comment>
<dbReference type="OrthoDB" id="9802503at2"/>
<dbReference type="AlphaFoldDB" id="A0A5K7YEU7"/>
<reference evidence="14 15" key="1">
    <citation type="submission" date="2019-11" db="EMBL/GenBank/DDBJ databases">
        <title>Comparative genomics of hydrocarbon-degrading Desulfosarcina strains.</title>
        <authorList>
            <person name="Watanabe M."/>
            <person name="Kojima H."/>
            <person name="Fukui M."/>
        </authorList>
    </citation>
    <scope>NUCLEOTIDE SEQUENCE [LARGE SCALE GENOMIC DNA]</scope>
    <source>
        <strain evidence="14 15">PL12</strain>
    </source>
</reference>
<comment type="function">
    <text evidence="12">Catalyzes the phosphorylation of D-fructose 6-phosphate to fructose 1,6-bisphosphate by ATP, the first committing step of glycolysis.</text>
</comment>
<dbReference type="PRINTS" id="PR00476">
    <property type="entry name" value="PHFRCTKINASE"/>
</dbReference>
<dbReference type="GO" id="GO:0005737">
    <property type="term" value="C:cytoplasm"/>
    <property type="evidence" value="ECO:0007669"/>
    <property type="project" value="UniProtKB-SubCell"/>
</dbReference>
<feature type="binding site" evidence="12">
    <location>
        <position position="88"/>
    </location>
    <ligand>
        <name>ATP</name>
        <dbReference type="ChEBI" id="CHEBI:30616"/>
    </ligand>
</feature>
<evidence type="ECO:0000256" key="3">
    <source>
        <dbReference type="ARBA" id="ARBA00022679"/>
    </source>
</evidence>
<feature type="binding site" evidence="12">
    <location>
        <begin position="154"/>
        <end position="155"/>
    </location>
    <ligand>
        <name>ATP</name>
        <dbReference type="ChEBI" id="CHEBI:30616"/>
    </ligand>
</feature>
<evidence type="ECO:0000256" key="7">
    <source>
        <dbReference type="ARBA" id="ARBA00022840"/>
    </source>
</evidence>
<comment type="function">
    <text evidence="2">Catalyzes the phosphorylation of D-fructose 6-phosphate, the first committing step of glycolysis. Uses inorganic phosphate (PPi) as phosphoryl donor instead of ATP like common ATP-dependent phosphofructokinases (ATP-PFKs), which renders the reaction reversible, and can thus function both in glycolysis and gluconeogenesis. Consistently, PPi-PFK can replace the enzymes of both the forward (ATP-PFK) and reverse (fructose-bisphosphatase (FBPase)) reactions.</text>
</comment>
<feature type="site" description="Important for substrate specificity; cannot use PPi as phosphoryl donor" evidence="12">
    <location>
        <position position="181"/>
    </location>
</feature>
<keyword evidence="8 12" id="KW-0460">Magnesium</keyword>
<dbReference type="PANTHER" id="PTHR45770">
    <property type="entry name" value="ATP-DEPENDENT 6-PHOSPHOFRUCTOKINASE 1"/>
    <property type="match status" value="1"/>
</dbReference>
<dbReference type="GO" id="GO:0006002">
    <property type="term" value="P:fructose 6-phosphate metabolic process"/>
    <property type="evidence" value="ECO:0007669"/>
    <property type="project" value="InterPro"/>
</dbReference>
<accession>A0A5K7YEU7</accession>
<comment type="pathway">
    <text evidence="12">Carbohydrate degradation; glycolysis; D-glyceraldehyde 3-phosphate and glycerone phosphate from D-glucose: step 3/4.</text>
</comment>
<evidence type="ECO:0000259" key="13">
    <source>
        <dbReference type="Pfam" id="PF00365"/>
    </source>
</evidence>
<evidence type="ECO:0000256" key="10">
    <source>
        <dbReference type="ARBA" id="ARBA00048070"/>
    </source>
</evidence>
<evidence type="ECO:0000256" key="2">
    <source>
        <dbReference type="ARBA" id="ARBA00003138"/>
    </source>
</evidence>
<keyword evidence="12" id="KW-0963">Cytoplasm</keyword>
<keyword evidence="4 12" id="KW-0479">Metal-binding</keyword>
<evidence type="ECO:0000313" key="14">
    <source>
        <dbReference type="EMBL" id="BBO67546.1"/>
    </source>
</evidence>
<dbReference type="EC" id="2.7.1.11" evidence="12"/>
<organism evidence="14 15">
    <name type="scientific">Desulfosarcina alkanivorans</name>
    <dbReference type="NCBI Taxonomy" id="571177"/>
    <lineage>
        <taxon>Bacteria</taxon>
        <taxon>Pseudomonadati</taxon>
        <taxon>Thermodesulfobacteriota</taxon>
        <taxon>Desulfobacteria</taxon>
        <taxon>Desulfobacterales</taxon>
        <taxon>Desulfosarcinaceae</taxon>
        <taxon>Desulfosarcina</taxon>
    </lineage>
</organism>
<dbReference type="GO" id="GO:0003872">
    <property type="term" value="F:6-phosphofructokinase activity"/>
    <property type="evidence" value="ECO:0007669"/>
    <property type="project" value="UniProtKB-UniRule"/>
</dbReference>
<comment type="similarity">
    <text evidence="12">Belongs to the phosphofructokinase type A (PFKA) family. PPi-dependent PFK group II subfamily. Atypical ATP-dependent clade 'X' sub-subfamily.</text>
</comment>
<comment type="cofactor">
    <cofactor evidence="1 12">
        <name>Mg(2+)</name>
        <dbReference type="ChEBI" id="CHEBI:18420"/>
    </cofactor>
</comment>
<dbReference type="RefSeq" id="WP_155315796.1">
    <property type="nucleotide sequence ID" value="NZ_AP021874.1"/>
</dbReference>
<evidence type="ECO:0000256" key="8">
    <source>
        <dbReference type="ARBA" id="ARBA00022842"/>
    </source>
</evidence>